<organism evidence="2 3">
    <name type="scientific">Mycolicibacterium madagascariense</name>
    <dbReference type="NCBI Taxonomy" id="212765"/>
    <lineage>
        <taxon>Bacteria</taxon>
        <taxon>Bacillati</taxon>
        <taxon>Actinomycetota</taxon>
        <taxon>Actinomycetes</taxon>
        <taxon>Mycobacteriales</taxon>
        <taxon>Mycobacteriaceae</taxon>
        <taxon>Mycolicibacterium</taxon>
    </lineage>
</organism>
<evidence type="ECO:0000313" key="2">
    <source>
        <dbReference type="EMBL" id="BBZ28466.1"/>
    </source>
</evidence>
<sequence>MTTPLTIDVNRRDGGTVAVVATGEIDLSNVHTFASALDDAIAGSSGAQVTVDLSAVDYLDSGGINVLFDKADHIRLIVKPLLIPVLTISGLTELATVEAAEGRRNG</sequence>
<feature type="domain" description="STAS" evidence="1">
    <location>
        <begin position="15"/>
        <end position="67"/>
    </location>
</feature>
<dbReference type="AlphaFoldDB" id="A0A7I7XGZ9"/>
<dbReference type="RefSeq" id="WP_163737946.1">
    <property type="nucleotide sequence ID" value="NZ_AP022610.1"/>
</dbReference>
<evidence type="ECO:0000313" key="3">
    <source>
        <dbReference type="Proteomes" id="UP000466517"/>
    </source>
</evidence>
<dbReference type="KEGG" id="mmag:MMAD_27610"/>
<dbReference type="InterPro" id="IPR036513">
    <property type="entry name" value="STAS_dom_sf"/>
</dbReference>
<dbReference type="Proteomes" id="UP000466517">
    <property type="component" value="Chromosome"/>
</dbReference>
<reference evidence="2 3" key="1">
    <citation type="journal article" date="2019" name="Emerg. Microbes Infect.">
        <title>Comprehensive subspecies identification of 175 nontuberculous mycobacteria species based on 7547 genomic profiles.</title>
        <authorList>
            <person name="Matsumoto Y."/>
            <person name="Kinjo T."/>
            <person name="Motooka D."/>
            <person name="Nabeya D."/>
            <person name="Jung N."/>
            <person name="Uechi K."/>
            <person name="Horii T."/>
            <person name="Iida T."/>
            <person name="Fujita J."/>
            <person name="Nakamura S."/>
        </authorList>
    </citation>
    <scope>NUCLEOTIDE SEQUENCE [LARGE SCALE GENOMIC DNA]</scope>
    <source>
        <strain evidence="2 3">JCM 13574</strain>
    </source>
</reference>
<name>A0A7I7XGZ9_9MYCO</name>
<dbReference type="InterPro" id="IPR002645">
    <property type="entry name" value="STAS_dom"/>
</dbReference>
<proteinExistence type="predicted"/>
<dbReference type="PROSITE" id="PS50801">
    <property type="entry name" value="STAS"/>
    <property type="match status" value="1"/>
</dbReference>
<protein>
    <submittedName>
        <fullName evidence="2">Anti-anti-sigma factor</fullName>
    </submittedName>
</protein>
<keyword evidence="3" id="KW-1185">Reference proteome</keyword>
<evidence type="ECO:0000259" key="1">
    <source>
        <dbReference type="PROSITE" id="PS50801"/>
    </source>
</evidence>
<dbReference type="Gene3D" id="3.30.750.24">
    <property type="entry name" value="STAS domain"/>
    <property type="match status" value="1"/>
</dbReference>
<accession>A0A7I7XGZ9</accession>
<dbReference type="SUPFAM" id="SSF52091">
    <property type="entry name" value="SpoIIaa-like"/>
    <property type="match status" value="1"/>
</dbReference>
<gene>
    <name evidence="2" type="primary">rsbV</name>
    <name evidence="2" type="ORF">MMAD_27610</name>
</gene>
<dbReference type="Pfam" id="PF01740">
    <property type="entry name" value="STAS"/>
    <property type="match status" value="1"/>
</dbReference>
<dbReference type="EMBL" id="AP022610">
    <property type="protein sequence ID" value="BBZ28466.1"/>
    <property type="molecule type" value="Genomic_DNA"/>
</dbReference>
<dbReference type="CDD" id="cd07043">
    <property type="entry name" value="STAS_anti-anti-sigma_factors"/>
    <property type="match status" value="1"/>
</dbReference>